<reference evidence="3" key="1">
    <citation type="journal article" date="2019" name="Int. J. Syst. Evol. Microbiol.">
        <title>The Global Catalogue of Microorganisms (GCM) 10K type strain sequencing project: providing services to taxonomists for standard genome sequencing and annotation.</title>
        <authorList>
            <consortium name="The Broad Institute Genomics Platform"/>
            <consortium name="The Broad Institute Genome Sequencing Center for Infectious Disease"/>
            <person name="Wu L."/>
            <person name="Ma J."/>
        </authorList>
    </citation>
    <scope>NUCLEOTIDE SEQUENCE [LARGE SCALE GENOMIC DNA]</scope>
    <source>
        <strain evidence="3">KCTC 42424</strain>
    </source>
</reference>
<feature type="region of interest" description="Disordered" evidence="1">
    <location>
        <begin position="1"/>
        <end position="21"/>
    </location>
</feature>
<protein>
    <recommendedName>
        <fullName evidence="4">GGDEF domain-containing protein</fullName>
    </recommendedName>
</protein>
<evidence type="ECO:0008006" key="4">
    <source>
        <dbReference type="Google" id="ProtNLM"/>
    </source>
</evidence>
<dbReference type="RefSeq" id="WP_376867283.1">
    <property type="nucleotide sequence ID" value="NZ_JBHRYB010000013.1"/>
</dbReference>
<organism evidence="2 3">
    <name type="scientific">Bacterioplanoides pacificum</name>
    <dbReference type="NCBI Taxonomy" id="1171596"/>
    <lineage>
        <taxon>Bacteria</taxon>
        <taxon>Pseudomonadati</taxon>
        <taxon>Pseudomonadota</taxon>
        <taxon>Gammaproteobacteria</taxon>
        <taxon>Oceanospirillales</taxon>
        <taxon>Oceanospirillaceae</taxon>
        <taxon>Bacterioplanoides</taxon>
    </lineage>
</organism>
<gene>
    <name evidence="2" type="ORF">ACFOMG_13355</name>
</gene>
<sequence>MVHNTDSQKRLEHNEPAVSQGTTNHIIKKLVREADSALYQAKAGGKNWAVRF</sequence>
<evidence type="ECO:0000256" key="1">
    <source>
        <dbReference type="SAM" id="MobiDB-lite"/>
    </source>
</evidence>
<name>A0ABV7VYI2_9GAMM</name>
<dbReference type="EMBL" id="JBHRYB010000013">
    <property type="protein sequence ID" value="MFC3681088.1"/>
    <property type="molecule type" value="Genomic_DNA"/>
</dbReference>
<evidence type="ECO:0000313" key="3">
    <source>
        <dbReference type="Proteomes" id="UP001595722"/>
    </source>
</evidence>
<dbReference type="Proteomes" id="UP001595722">
    <property type="component" value="Unassembled WGS sequence"/>
</dbReference>
<evidence type="ECO:0000313" key="2">
    <source>
        <dbReference type="EMBL" id="MFC3681088.1"/>
    </source>
</evidence>
<comment type="caution">
    <text evidence="2">The sequence shown here is derived from an EMBL/GenBank/DDBJ whole genome shotgun (WGS) entry which is preliminary data.</text>
</comment>
<feature type="compositionally biased region" description="Basic and acidic residues" evidence="1">
    <location>
        <begin position="1"/>
        <end position="15"/>
    </location>
</feature>
<proteinExistence type="predicted"/>
<keyword evidence="3" id="KW-1185">Reference proteome</keyword>
<accession>A0ABV7VYI2</accession>